<protein>
    <recommendedName>
        <fullName evidence="2">DC1 domain-containing protein</fullName>
    </recommendedName>
</protein>
<dbReference type="Gramene" id="TVU37972">
    <property type="protein sequence ID" value="TVU37972"/>
    <property type="gene ID" value="EJB05_11319"/>
</dbReference>
<dbReference type="PANTHER" id="PTHR47841">
    <property type="entry name" value="DIACYLGLYCEROL KINASE THETA-LIKE-RELATED"/>
    <property type="match status" value="1"/>
</dbReference>
<dbReference type="PANTHER" id="PTHR47841:SF7">
    <property type="entry name" value="CYSTEINE_HISTIDINE-RICH C1 DOMAIN PROTEIN"/>
    <property type="match status" value="1"/>
</dbReference>
<keyword evidence="4" id="KW-1185">Reference proteome</keyword>
<dbReference type="Proteomes" id="UP000324897">
    <property type="component" value="Chromosome 4"/>
</dbReference>
<feature type="non-terminal residue" evidence="3">
    <location>
        <position position="1"/>
    </location>
</feature>
<proteinExistence type="predicted"/>
<comment type="caution">
    <text evidence="3">The sequence shown here is derived from an EMBL/GenBank/DDBJ whole genome shotgun (WGS) entry which is preliminary data.</text>
</comment>
<evidence type="ECO:0000313" key="3">
    <source>
        <dbReference type="EMBL" id="TVU37972.1"/>
    </source>
</evidence>
<dbReference type="Pfam" id="PF03107">
    <property type="entry name" value="C1_2"/>
    <property type="match status" value="2"/>
</dbReference>
<evidence type="ECO:0000259" key="2">
    <source>
        <dbReference type="Pfam" id="PF03107"/>
    </source>
</evidence>
<dbReference type="AlphaFoldDB" id="A0A5J9VNM3"/>
<feature type="domain" description="DC1" evidence="2">
    <location>
        <begin position="66"/>
        <end position="110"/>
    </location>
</feature>
<dbReference type="OrthoDB" id="945197at2759"/>
<accession>A0A5J9VNM3</accession>
<feature type="domain" description="DC1" evidence="2">
    <location>
        <begin position="9"/>
        <end position="55"/>
    </location>
</feature>
<dbReference type="EMBL" id="RWGY01000007">
    <property type="protein sequence ID" value="TVU37972.1"/>
    <property type="molecule type" value="Genomic_DNA"/>
</dbReference>
<evidence type="ECO:0000256" key="1">
    <source>
        <dbReference type="ARBA" id="ARBA00022737"/>
    </source>
</evidence>
<organism evidence="3 4">
    <name type="scientific">Eragrostis curvula</name>
    <name type="common">weeping love grass</name>
    <dbReference type="NCBI Taxonomy" id="38414"/>
    <lineage>
        <taxon>Eukaryota</taxon>
        <taxon>Viridiplantae</taxon>
        <taxon>Streptophyta</taxon>
        <taxon>Embryophyta</taxon>
        <taxon>Tracheophyta</taxon>
        <taxon>Spermatophyta</taxon>
        <taxon>Magnoliopsida</taxon>
        <taxon>Liliopsida</taxon>
        <taxon>Poales</taxon>
        <taxon>Poaceae</taxon>
        <taxon>PACMAD clade</taxon>
        <taxon>Chloridoideae</taxon>
        <taxon>Eragrostideae</taxon>
        <taxon>Eragrostidinae</taxon>
        <taxon>Eragrostis</taxon>
    </lineage>
</organism>
<name>A0A5J9VNM3_9POAL</name>
<reference evidence="3 4" key="1">
    <citation type="journal article" date="2019" name="Sci. Rep.">
        <title>A high-quality genome of Eragrostis curvula grass provides insights into Poaceae evolution and supports new strategies to enhance forage quality.</title>
        <authorList>
            <person name="Carballo J."/>
            <person name="Santos B.A.C.M."/>
            <person name="Zappacosta D."/>
            <person name="Garbus I."/>
            <person name="Selva J.P."/>
            <person name="Gallo C.A."/>
            <person name="Diaz A."/>
            <person name="Albertini E."/>
            <person name="Caccamo M."/>
            <person name="Echenique V."/>
        </authorList>
    </citation>
    <scope>NUCLEOTIDE SEQUENCE [LARGE SCALE GENOMIC DNA]</scope>
    <source>
        <strain evidence="4">cv. Victoria</strain>
        <tissue evidence="3">Leaf</tissue>
    </source>
</reference>
<sequence>MAQDTISHFSHPGHELVKRHHVGPSYFCDMCWEPLTGPGYGCVAGCDFAIHDSCAAHPQTLSSPELHAHELVLVQTHEELVCDVCVGRCAPGSFLYRCPPCGFDMHPSCARLPQAVRSTLHPGHDLTLVVADGRCAGMVLPLRVMQR</sequence>
<evidence type="ECO:0000313" key="4">
    <source>
        <dbReference type="Proteomes" id="UP000324897"/>
    </source>
</evidence>
<dbReference type="SUPFAM" id="SSF57889">
    <property type="entry name" value="Cysteine-rich domain"/>
    <property type="match status" value="1"/>
</dbReference>
<dbReference type="InterPro" id="IPR004146">
    <property type="entry name" value="DC1"/>
</dbReference>
<gene>
    <name evidence="3" type="ORF">EJB05_11319</name>
</gene>
<keyword evidence="1" id="KW-0677">Repeat</keyword>
<dbReference type="InterPro" id="IPR046349">
    <property type="entry name" value="C1-like_sf"/>
</dbReference>
<dbReference type="Gene3D" id="3.30.60.20">
    <property type="match status" value="1"/>
</dbReference>